<protein>
    <submittedName>
        <fullName evidence="1">Uncharacterized protein</fullName>
    </submittedName>
</protein>
<sequence>MGLYLIELYPILPGMMFEAKHDFKRIARHGYIGVKLIAQRKSDLQVAIDVSAKLVLQPVY</sequence>
<accession>A0A3B0XP67</accession>
<dbReference type="EMBL" id="UOFJ01000491">
    <property type="protein sequence ID" value="VAW70088.1"/>
    <property type="molecule type" value="Genomic_DNA"/>
</dbReference>
<dbReference type="AlphaFoldDB" id="A0A3B0XP67"/>
<name>A0A3B0XP67_9ZZZZ</name>
<organism evidence="1">
    <name type="scientific">hydrothermal vent metagenome</name>
    <dbReference type="NCBI Taxonomy" id="652676"/>
    <lineage>
        <taxon>unclassified sequences</taxon>
        <taxon>metagenomes</taxon>
        <taxon>ecological metagenomes</taxon>
    </lineage>
</organism>
<proteinExistence type="predicted"/>
<reference evidence="1" key="1">
    <citation type="submission" date="2018-06" db="EMBL/GenBank/DDBJ databases">
        <authorList>
            <person name="Zhirakovskaya E."/>
        </authorList>
    </citation>
    <scope>NUCLEOTIDE SEQUENCE</scope>
</reference>
<gene>
    <name evidence="1" type="ORF">MNBD_GAMMA10-1534</name>
</gene>
<evidence type="ECO:0000313" key="1">
    <source>
        <dbReference type="EMBL" id="VAW70088.1"/>
    </source>
</evidence>